<dbReference type="GO" id="GO:0016887">
    <property type="term" value="F:ATP hydrolysis activity"/>
    <property type="evidence" value="ECO:0007669"/>
    <property type="project" value="RHEA"/>
</dbReference>
<dbReference type="InterPro" id="IPR051055">
    <property type="entry name" value="PIF1_helicase"/>
</dbReference>
<dbReference type="CDD" id="cd18037">
    <property type="entry name" value="DEXSc_Pif1_like"/>
    <property type="match status" value="1"/>
</dbReference>
<dbReference type="CDD" id="cd18809">
    <property type="entry name" value="SF1_C_RecD"/>
    <property type="match status" value="1"/>
</dbReference>
<feature type="region of interest" description="Disordered" evidence="10">
    <location>
        <begin position="904"/>
        <end position="924"/>
    </location>
</feature>
<dbReference type="AlphaFoldDB" id="A0A2X0KVC5"/>
<feature type="region of interest" description="Disordered" evidence="10">
    <location>
        <begin position="969"/>
        <end position="1018"/>
    </location>
</feature>
<dbReference type="InterPro" id="IPR049163">
    <property type="entry name" value="Pif1-like_2B_dom"/>
</dbReference>
<dbReference type="OrthoDB" id="432234at2759"/>
<keyword evidence="7 9" id="KW-0234">DNA repair</keyword>
<feature type="compositionally biased region" description="Low complexity" evidence="10">
    <location>
        <begin position="864"/>
        <end position="877"/>
    </location>
</feature>
<keyword evidence="3 9" id="KW-0378">Hydrolase</keyword>
<dbReference type="GO" id="GO:0006310">
    <property type="term" value="P:DNA recombination"/>
    <property type="evidence" value="ECO:0007669"/>
    <property type="project" value="UniProtKB-KW"/>
</dbReference>
<feature type="domain" description="DNA helicase Pif1-like DEAD-box helicase" evidence="11">
    <location>
        <begin position="277"/>
        <end position="422"/>
    </location>
</feature>
<dbReference type="PANTHER" id="PTHR47642">
    <property type="entry name" value="ATP-DEPENDENT DNA HELICASE"/>
    <property type="match status" value="1"/>
</dbReference>
<dbReference type="InterPro" id="IPR010285">
    <property type="entry name" value="DNA_helicase_pif1-like_DEAD"/>
</dbReference>
<protein>
    <recommendedName>
        <fullName evidence="9">ATP-dependent DNA helicase</fullName>
        <ecNumber evidence="9">5.6.2.3</ecNumber>
    </recommendedName>
</protein>
<evidence type="ECO:0000256" key="3">
    <source>
        <dbReference type="ARBA" id="ARBA00022801"/>
    </source>
</evidence>
<dbReference type="Pfam" id="PF21530">
    <property type="entry name" value="Pif1_2B_dom"/>
    <property type="match status" value="1"/>
</dbReference>
<keyword evidence="8" id="KW-0413">Isomerase</keyword>
<gene>
    <name evidence="13" type="ORF">BZ3500_MVSOF-1268-A1-R1_CHR9G10754</name>
</gene>
<evidence type="ECO:0000256" key="1">
    <source>
        <dbReference type="ARBA" id="ARBA00022741"/>
    </source>
</evidence>
<keyword evidence="4 9" id="KW-0347">Helicase</keyword>
<feature type="compositionally biased region" description="Low complexity" evidence="10">
    <location>
        <begin position="181"/>
        <end position="193"/>
    </location>
</feature>
<keyword evidence="14" id="KW-1185">Reference proteome</keyword>
<keyword evidence="1 9" id="KW-0547">Nucleotide-binding</keyword>
<keyword evidence="9" id="KW-0233">DNA recombination</keyword>
<evidence type="ECO:0000259" key="11">
    <source>
        <dbReference type="Pfam" id="PF05970"/>
    </source>
</evidence>
<evidence type="ECO:0000256" key="10">
    <source>
        <dbReference type="SAM" id="MobiDB-lite"/>
    </source>
</evidence>
<feature type="domain" description="DNA helicase Pif1-like 2B" evidence="12">
    <location>
        <begin position="599"/>
        <end position="636"/>
    </location>
</feature>
<dbReference type="GO" id="GO:0005524">
    <property type="term" value="F:ATP binding"/>
    <property type="evidence" value="ECO:0007669"/>
    <property type="project" value="UniProtKB-KW"/>
</dbReference>
<dbReference type="STRING" id="289078.A0A2X0KVC5"/>
<evidence type="ECO:0000256" key="5">
    <source>
        <dbReference type="ARBA" id="ARBA00022840"/>
    </source>
</evidence>
<feature type="compositionally biased region" description="Low complexity" evidence="10">
    <location>
        <begin position="122"/>
        <end position="137"/>
    </location>
</feature>
<feature type="compositionally biased region" description="Basic residues" evidence="10">
    <location>
        <begin position="1005"/>
        <end position="1018"/>
    </location>
</feature>
<feature type="compositionally biased region" description="Basic and acidic residues" evidence="10">
    <location>
        <begin position="209"/>
        <end position="225"/>
    </location>
</feature>
<dbReference type="GO" id="GO:0043139">
    <property type="term" value="F:5'-3' DNA helicase activity"/>
    <property type="evidence" value="ECO:0007669"/>
    <property type="project" value="UniProtKB-EC"/>
</dbReference>
<keyword evidence="5 9" id="KW-0067">ATP-binding</keyword>
<dbReference type="GO" id="GO:0000723">
    <property type="term" value="P:telomere maintenance"/>
    <property type="evidence" value="ECO:0007669"/>
    <property type="project" value="InterPro"/>
</dbReference>
<evidence type="ECO:0000256" key="8">
    <source>
        <dbReference type="ARBA" id="ARBA00023235"/>
    </source>
</evidence>
<organism evidence="13 14">
    <name type="scientific">Microbotryum saponariae</name>
    <dbReference type="NCBI Taxonomy" id="289078"/>
    <lineage>
        <taxon>Eukaryota</taxon>
        <taxon>Fungi</taxon>
        <taxon>Dikarya</taxon>
        <taxon>Basidiomycota</taxon>
        <taxon>Pucciniomycotina</taxon>
        <taxon>Microbotryomycetes</taxon>
        <taxon>Microbotryales</taxon>
        <taxon>Microbotryaceae</taxon>
        <taxon>Microbotryum</taxon>
    </lineage>
</organism>
<dbReference type="PANTHER" id="PTHR47642:SF5">
    <property type="entry name" value="ATP-DEPENDENT DNA HELICASE"/>
    <property type="match status" value="1"/>
</dbReference>
<evidence type="ECO:0000256" key="9">
    <source>
        <dbReference type="RuleBase" id="RU363044"/>
    </source>
</evidence>
<keyword evidence="6" id="KW-0238">DNA-binding</keyword>
<accession>A0A2X0KVC5</accession>
<feature type="compositionally biased region" description="Low complexity" evidence="10">
    <location>
        <begin position="978"/>
        <end position="989"/>
    </location>
</feature>
<dbReference type="EC" id="5.6.2.3" evidence="9"/>
<comment type="similarity">
    <text evidence="9">Belongs to the helicase family.</text>
</comment>
<feature type="region of interest" description="Disordered" evidence="10">
    <location>
        <begin position="844"/>
        <end position="878"/>
    </location>
</feature>
<evidence type="ECO:0000256" key="2">
    <source>
        <dbReference type="ARBA" id="ARBA00022763"/>
    </source>
</evidence>
<proteinExistence type="inferred from homology"/>
<feature type="region of interest" description="Disordered" evidence="10">
    <location>
        <begin position="1"/>
        <end position="194"/>
    </location>
</feature>
<evidence type="ECO:0000313" key="14">
    <source>
        <dbReference type="Proteomes" id="UP000249723"/>
    </source>
</evidence>
<feature type="region of interest" description="Disordered" evidence="10">
    <location>
        <begin position="938"/>
        <end position="957"/>
    </location>
</feature>
<sequence>MSSGDDGSVDIGRSAPSTREAALSRSQPLPIGPSRSTTPPPRAQSAFPLGHPTTPTNPSAMDVDPTPRAGAMTTPPRRPLTSAPGSSAVVRPLTPGFRPFHPESTPLHPSPANDNKPILVASTAPTTPTRPTSISSPMECITIESSPLGPSPSQQAPFPTPPPASGFSNNQSFIPLSGNISTPTSTVVSPGTVRTKEQIEAQRLAAQRRQAEVAERKAREQAEKQHRELAQKSLAEWGHRISPRRGQMKIETSANSFISDFAEKEKETVWRDNPMCSDEQLDVLNKVREGRNVFFTGSAGVGKSFLLHEIRRLIKFQKREYAITAPTGIAALQIGGATIQSWAGIGIGKENVMTLYDKLGKGKRKLWKETHVLIIDEISMVDPELFTKLDLLGKLLRTDKRPFGGFQMIVSGDFFQLPPVPDSHPQCMRCGEANFITIPLTESHLPYEEAPKGVPAYEVRKCVDGKRNGKVVKGCHLETRVRKFTFETDAWAECDFHVMELTKVFRQSDMEFIRVLEMFRRGKCDDEAIKLIKSCGYGLDPAAATGNIKPTNLYATKKDVANENKTNFEKLGGPIIDYVANDEQWGEGAGIYMKRLNDCPAPDKLRLRVGAQVMLITNLSVSTGLVNGSRGVVVDFLDLTHPPLNDPDDRAAPQGPVSQRDEWRKNAAMAWGENQAHTKYPVVYFISGEKPNRRHLGGKLLGVLGPHTWTIDIDKSNSISRSQIPLALAWALTIHKSQGQTLDAVTVRLDKTFEKGQAYVALSRCRTISGMKVDGFDPRKIMAHPTVLAFYDRIAQGKPLQNRSELHSFTSIPPLLNPLYYVPDDCPLTWQLLHIFGRPSDPLPQGSAVLAPGQRPPSEAVAHTTTTTNASPSTSTSGVNCATGLSASSSLIELKPAFIPVTRSLTSTTSTTSSTPSATLTSSTDWEQHLREAIDAHLTTTPTSDDGSQGPSSRQSFLDRAKELYDESRLLRKRGREGSVASISSASGGEADEVKVEGEEEARLKPRSKRKRPHRAGR</sequence>
<dbReference type="InterPro" id="IPR027417">
    <property type="entry name" value="P-loop_NTPase"/>
</dbReference>
<comment type="cofactor">
    <cofactor evidence="9">
        <name>Mg(2+)</name>
        <dbReference type="ChEBI" id="CHEBI:18420"/>
    </cofactor>
</comment>
<dbReference type="SUPFAM" id="SSF52540">
    <property type="entry name" value="P-loop containing nucleoside triphosphate hydrolases"/>
    <property type="match status" value="2"/>
</dbReference>
<keyword evidence="2 9" id="KW-0227">DNA damage</keyword>
<evidence type="ECO:0000256" key="6">
    <source>
        <dbReference type="ARBA" id="ARBA00023125"/>
    </source>
</evidence>
<evidence type="ECO:0000259" key="12">
    <source>
        <dbReference type="Pfam" id="PF21530"/>
    </source>
</evidence>
<dbReference type="Proteomes" id="UP000249723">
    <property type="component" value="Unassembled WGS sequence"/>
</dbReference>
<feature type="compositionally biased region" description="Polar residues" evidence="10">
    <location>
        <begin position="169"/>
        <end position="180"/>
    </location>
</feature>
<comment type="catalytic activity">
    <reaction evidence="9">
        <text>ATP + H2O = ADP + phosphate + H(+)</text>
        <dbReference type="Rhea" id="RHEA:13065"/>
        <dbReference type="ChEBI" id="CHEBI:15377"/>
        <dbReference type="ChEBI" id="CHEBI:15378"/>
        <dbReference type="ChEBI" id="CHEBI:30616"/>
        <dbReference type="ChEBI" id="CHEBI:43474"/>
        <dbReference type="ChEBI" id="CHEBI:456216"/>
        <dbReference type="EC" id="5.6.2.3"/>
    </reaction>
</comment>
<feature type="compositionally biased region" description="Basic and acidic residues" evidence="10">
    <location>
        <begin position="992"/>
        <end position="1004"/>
    </location>
</feature>
<feature type="compositionally biased region" description="Polar residues" evidence="10">
    <location>
        <begin position="938"/>
        <end position="956"/>
    </location>
</feature>
<dbReference type="Gene3D" id="3.40.50.300">
    <property type="entry name" value="P-loop containing nucleotide triphosphate hydrolases"/>
    <property type="match status" value="2"/>
</dbReference>
<dbReference type="EMBL" id="FMWP01000107">
    <property type="protein sequence ID" value="SDA00631.1"/>
    <property type="molecule type" value="Genomic_DNA"/>
</dbReference>
<feature type="region of interest" description="Disordered" evidence="10">
    <location>
        <begin position="206"/>
        <end position="225"/>
    </location>
</feature>
<reference evidence="14" key="1">
    <citation type="submission" date="2016-10" db="EMBL/GenBank/DDBJ databases">
        <authorList>
            <person name="Jeantristanb JTB J.-T."/>
            <person name="Ricardo R."/>
        </authorList>
    </citation>
    <scope>NUCLEOTIDE SEQUENCE [LARGE SCALE GENOMIC DNA]</scope>
</reference>
<name>A0A2X0KVC5_9BASI</name>
<evidence type="ECO:0000313" key="13">
    <source>
        <dbReference type="EMBL" id="SDA00631.1"/>
    </source>
</evidence>
<dbReference type="Pfam" id="PF05970">
    <property type="entry name" value="PIF1"/>
    <property type="match status" value="1"/>
</dbReference>
<evidence type="ECO:0000256" key="7">
    <source>
        <dbReference type="ARBA" id="ARBA00023204"/>
    </source>
</evidence>
<dbReference type="GO" id="GO:0006281">
    <property type="term" value="P:DNA repair"/>
    <property type="evidence" value="ECO:0007669"/>
    <property type="project" value="UniProtKB-KW"/>
</dbReference>
<evidence type="ECO:0000256" key="4">
    <source>
        <dbReference type="ARBA" id="ARBA00022806"/>
    </source>
</evidence>